<keyword evidence="1" id="KW-1133">Transmembrane helix</keyword>
<organism evidence="2 3">
    <name type="scientific">Chitinophaga dinghuensis</name>
    <dbReference type="NCBI Taxonomy" id="1539050"/>
    <lineage>
        <taxon>Bacteria</taxon>
        <taxon>Pseudomonadati</taxon>
        <taxon>Bacteroidota</taxon>
        <taxon>Chitinophagia</taxon>
        <taxon>Chitinophagales</taxon>
        <taxon>Chitinophagaceae</taxon>
        <taxon>Chitinophaga</taxon>
    </lineage>
</organism>
<evidence type="ECO:0000313" key="2">
    <source>
        <dbReference type="EMBL" id="RAJ78967.1"/>
    </source>
</evidence>
<protein>
    <submittedName>
        <fullName evidence="2">Uncharacterized protein</fullName>
    </submittedName>
</protein>
<evidence type="ECO:0000256" key="1">
    <source>
        <dbReference type="SAM" id="Phobius"/>
    </source>
</evidence>
<reference evidence="2 3" key="1">
    <citation type="submission" date="2018-06" db="EMBL/GenBank/DDBJ databases">
        <title>Genomic Encyclopedia of Archaeal and Bacterial Type Strains, Phase II (KMG-II): from individual species to whole genera.</title>
        <authorList>
            <person name="Goeker M."/>
        </authorList>
    </citation>
    <scope>NUCLEOTIDE SEQUENCE [LARGE SCALE GENOMIC DNA]</scope>
    <source>
        <strain evidence="2 3">DSM 29821</strain>
    </source>
</reference>
<feature type="transmembrane region" description="Helical" evidence="1">
    <location>
        <begin position="48"/>
        <end position="71"/>
    </location>
</feature>
<comment type="caution">
    <text evidence="2">The sequence shown here is derived from an EMBL/GenBank/DDBJ whole genome shotgun (WGS) entry which is preliminary data.</text>
</comment>
<keyword evidence="1" id="KW-0472">Membrane</keyword>
<name>A0A327VSE1_9BACT</name>
<accession>A0A327VSE1</accession>
<keyword evidence="3" id="KW-1185">Reference proteome</keyword>
<sequence>MDYLNDIEDTTPALYSRFLVLIYSICLTPIGGVILMVINLIKVRKLLNIVWLIIALLLFEIGHMGLMGYYGPSALTFFLPLCLGAILLAFPVWNILLKGTYFYKKRRALVPIIVLLLIWVPLMVLNFFDLKN</sequence>
<gene>
    <name evidence="2" type="ORF">CLV59_10627</name>
</gene>
<dbReference type="Proteomes" id="UP000249819">
    <property type="component" value="Unassembled WGS sequence"/>
</dbReference>
<feature type="transmembrane region" description="Helical" evidence="1">
    <location>
        <begin position="77"/>
        <end position="96"/>
    </location>
</feature>
<evidence type="ECO:0000313" key="3">
    <source>
        <dbReference type="Proteomes" id="UP000249819"/>
    </source>
</evidence>
<keyword evidence="1" id="KW-0812">Transmembrane</keyword>
<dbReference type="AlphaFoldDB" id="A0A327VSE1"/>
<dbReference type="EMBL" id="QLMA01000006">
    <property type="protein sequence ID" value="RAJ78967.1"/>
    <property type="molecule type" value="Genomic_DNA"/>
</dbReference>
<feature type="transmembrane region" description="Helical" evidence="1">
    <location>
        <begin position="20"/>
        <end position="41"/>
    </location>
</feature>
<proteinExistence type="predicted"/>
<feature type="transmembrane region" description="Helical" evidence="1">
    <location>
        <begin position="108"/>
        <end position="128"/>
    </location>
</feature>